<proteinExistence type="predicted"/>
<reference evidence="3" key="1">
    <citation type="journal article" date="2019" name="Int. J. Syst. Evol. Microbiol.">
        <title>The Global Catalogue of Microorganisms (GCM) 10K type strain sequencing project: providing services to taxonomists for standard genome sequencing and annotation.</title>
        <authorList>
            <consortium name="The Broad Institute Genomics Platform"/>
            <consortium name="The Broad Institute Genome Sequencing Center for Infectious Disease"/>
            <person name="Wu L."/>
            <person name="Ma J."/>
        </authorList>
    </citation>
    <scope>NUCLEOTIDE SEQUENCE [LARGE SCALE GENOMIC DNA]</scope>
    <source>
        <strain evidence="3">JCM 18472</strain>
    </source>
</reference>
<feature type="transmembrane region" description="Helical" evidence="1">
    <location>
        <begin position="12"/>
        <end position="28"/>
    </location>
</feature>
<keyword evidence="1" id="KW-1133">Transmembrane helix</keyword>
<accession>A0ABP9RB00</accession>
<name>A0ABP9RB00_9GAMM</name>
<organism evidence="2 3">
    <name type="scientific">Modicisalibacter zincidurans</name>
    <dbReference type="NCBI Taxonomy" id="1178777"/>
    <lineage>
        <taxon>Bacteria</taxon>
        <taxon>Pseudomonadati</taxon>
        <taxon>Pseudomonadota</taxon>
        <taxon>Gammaproteobacteria</taxon>
        <taxon>Oceanospirillales</taxon>
        <taxon>Halomonadaceae</taxon>
        <taxon>Modicisalibacter</taxon>
    </lineage>
</organism>
<feature type="transmembrane region" description="Helical" evidence="1">
    <location>
        <begin position="82"/>
        <end position="113"/>
    </location>
</feature>
<feature type="transmembrane region" description="Helical" evidence="1">
    <location>
        <begin position="34"/>
        <end position="50"/>
    </location>
</feature>
<sequence>MERKFKEGPYRLIVWLTALSILALALVWRGESAAPVLVVGALLLVIVTHARPGGIHLANAWLPALLALVLTLVLALDPQYFLLWLWAWVAVLALPQPPWLLALNAALATLSYFDSRTAFPIEQGVLAGLLLATLGLLAIARSLSLQASWRTQHRYAERIPDAMFWSRHQLEQDLPEETARCQREKTHGMLVLVRQKSRTSTLARLLVDHTRSYESGYQLDRHVLAALLISRDATEGGQRRDALKAALPGISQARFVTLAPGLELAGQLRALAHQSRPLIVLEESA</sequence>
<feature type="transmembrane region" description="Helical" evidence="1">
    <location>
        <begin position="125"/>
        <end position="144"/>
    </location>
</feature>
<evidence type="ECO:0000313" key="3">
    <source>
        <dbReference type="Proteomes" id="UP001500074"/>
    </source>
</evidence>
<keyword evidence="1" id="KW-0812">Transmembrane</keyword>
<keyword evidence="1" id="KW-0472">Membrane</keyword>
<dbReference type="Proteomes" id="UP001500074">
    <property type="component" value="Unassembled WGS sequence"/>
</dbReference>
<dbReference type="RefSeq" id="WP_031382944.1">
    <property type="nucleotide sequence ID" value="NZ_BAABKI010000013.1"/>
</dbReference>
<gene>
    <name evidence="2" type="ORF">GCM10023342_12830</name>
</gene>
<protein>
    <submittedName>
        <fullName evidence="2">Uncharacterized protein</fullName>
    </submittedName>
</protein>
<comment type="caution">
    <text evidence="2">The sequence shown here is derived from an EMBL/GenBank/DDBJ whole genome shotgun (WGS) entry which is preliminary data.</text>
</comment>
<keyword evidence="3" id="KW-1185">Reference proteome</keyword>
<dbReference type="EMBL" id="BAABKI010000013">
    <property type="protein sequence ID" value="GAA5173650.1"/>
    <property type="molecule type" value="Genomic_DNA"/>
</dbReference>
<feature type="transmembrane region" description="Helical" evidence="1">
    <location>
        <begin position="57"/>
        <end position="76"/>
    </location>
</feature>
<evidence type="ECO:0000313" key="2">
    <source>
        <dbReference type="EMBL" id="GAA5173650.1"/>
    </source>
</evidence>
<evidence type="ECO:0000256" key="1">
    <source>
        <dbReference type="SAM" id="Phobius"/>
    </source>
</evidence>